<evidence type="ECO:0000313" key="6">
    <source>
        <dbReference type="Proteomes" id="UP000033870"/>
    </source>
</evidence>
<dbReference type="STRING" id="1619044.UY92_C0014G0033"/>
<keyword evidence="2" id="KW-0808">Transferase</keyword>
<keyword evidence="3" id="KW-1133">Transmembrane helix</keyword>
<accession>A0A0G1YE01</accession>
<dbReference type="AlphaFoldDB" id="A0A0G1YE01"/>
<evidence type="ECO:0000256" key="3">
    <source>
        <dbReference type="SAM" id="Phobius"/>
    </source>
</evidence>
<dbReference type="GO" id="GO:0008175">
    <property type="term" value="F:tRNA methyltransferase activity"/>
    <property type="evidence" value="ECO:0007669"/>
    <property type="project" value="UniProtKB-ARBA"/>
</dbReference>
<reference evidence="5 6" key="1">
    <citation type="journal article" date="2015" name="Nature">
        <title>rRNA introns, odd ribosomes, and small enigmatic genomes across a large radiation of phyla.</title>
        <authorList>
            <person name="Brown C.T."/>
            <person name="Hug L.A."/>
            <person name="Thomas B.C."/>
            <person name="Sharon I."/>
            <person name="Castelle C.J."/>
            <person name="Singh A."/>
            <person name="Wilkins M.J."/>
            <person name="Williams K.H."/>
            <person name="Banfield J.F."/>
        </authorList>
    </citation>
    <scope>NUCLEOTIDE SEQUENCE [LARGE SCALE GENOMIC DNA]</scope>
</reference>
<dbReference type="InterPro" id="IPR029063">
    <property type="entry name" value="SAM-dependent_MTases_sf"/>
</dbReference>
<keyword evidence="3" id="KW-0812">Transmembrane</keyword>
<dbReference type="Pfam" id="PF08241">
    <property type="entry name" value="Methyltransf_11"/>
    <property type="match status" value="1"/>
</dbReference>
<feature type="transmembrane region" description="Helical" evidence="3">
    <location>
        <begin position="187"/>
        <end position="208"/>
    </location>
</feature>
<keyword evidence="3" id="KW-0472">Membrane</keyword>
<keyword evidence="1" id="KW-0489">Methyltransferase</keyword>
<dbReference type="EMBL" id="LCRX01000014">
    <property type="protein sequence ID" value="KKW41708.1"/>
    <property type="molecule type" value="Genomic_DNA"/>
</dbReference>
<protein>
    <recommendedName>
        <fullName evidence="4">Methyltransferase type 11 domain-containing protein</fullName>
    </recommendedName>
</protein>
<dbReference type="Proteomes" id="UP000033870">
    <property type="component" value="Unassembled WGS sequence"/>
</dbReference>
<dbReference type="InterPro" id="IPR013216">
    <property type="entry name" value="Methyltransf_11"/>
</dbReference>
<dbReference type="CDD" id="cd02440">
    <property type="entry name" value="AdoMet_MTases"/>
    <property type="match status" value="1"/>
</dbReference>
<comment type="caution">
    <text evidence="5">The sequence shown here is derived from an EMBL/GenBank/DDBJ whole genome shotgun (WGS) entry which is preliminary data.</text>
</comment>
<dbReference type="GO" id="GO:0008757">
    <property type="term" value="F:S-adenosylmethionine-dependent methyltransferase activity"/>
    <property type="evidence" value="ECO:0007669"/>
    <property type="project" value="InterPro"/>
</dbReference>
<evidence type="ECO:0000256" key="1">
    <source>
        <dbReference type="ARBA" id="ARBA00022603"/>
    </source>
</evidence>
<feature type="domain" description="Methyltransferase type 11" evidence="4">
    <location>
        <begin position="49"/>
        <end position="142"/>
    </location>
</feature>
<dbReference type="Gene3D" id="3.40.50.150">
    <property type="entry name" value="Vaccinia Virus protein VP39"/>
    <property type="match status" value="1"/>
</dbReference>
<dbReference type="GO" id="GO:0006400">
    <property type="term" value="P:tRNA modification"/>
    <property type="evidence" value="ECO:0007669"/>
    <property type="project" value="UniProtKB-ARBA"/>
</dbReference>
<name>A0A0G1YE01_9BACT</name>
<dbReference type="InterPro" id="IPR051422">
    <property type="entry name" value="AlkB_tRNA_MeTrf/Diox"/>
</dbReference>
<sequence length="233" mass="26127">MDQDEADKFVEQNRAVYNRIAPLFSDTRAELWEDLKPLGRYAKDGDRVLDLGCGNGRLNQLFAGVSVDYVGVDQSEELLVLARAAYPSGRYILADMRLVPLPDHEFDAVYCVAALHHLPTRANQIEALREMKRLAKPGAPLVVTNWNLLESDDAQARIRRGEWQKIGENDFIVPWKNSQGEILGERYYYGFTFVVLAALAAEAGLAVIEQYYSRKGQKTEAAEGPNMVSIFSA</sequence>
<evidence type="ECO:0000256" key="2">
    <source>
        <dbReference type="ARBA" id="ARBA00022679"/>
    </source>
</evidence>
<dbReference type="GO" id="GO:0032259">
    <property type="term" value="P:methylation"/>
    <property type="evidence" value="ECO:0007669"/>
    <property type="project" value="UniProtKB-KW"/>
</dbReference>
<dbReference type="PANTHER" id="PTHR13069">
    <property type="entry name" value="ALKYLATED DNA REPAIR PROTEIN ALKB HOMOLOG 8"/>
    <property type="match status" value="1"/>
</dbReference>
<organism evidence="5 6">
    <name type="scientific">Candidatus Magasanikbacteria bacterium GW2011_GWA2_56_11</name>
    <dbReference type="NCBI Taxonomy" id="1619044"/>
    <lineage>
        <taxon>Bacteria</taxon>
        <taxon>Candidatus Magasanikiibacteriota</taxon>
    </lineage>
</organism>
<proteinExistence type="predicted"/>
<evidence type="ECO:0000259" key="4">
    <source>
        <dbReference type="Pfam" id="PF08241"/>
    </source>
</evidence>
<dbReference type="SUPFAM" id="SSF53335">
    <property type="entry name" value="S-adenosyl-L-methionine-dependent methyltransferases"/>
    <property type="match status" value="1"/>
</dbReference>
<dbReference type="PANTHER" id="PTHR13069:SF21">
    <property type="entry name" value="ALKYLATED DNA REPAIR PROTEIN ALKB HOMOLOG 8"/>
    <property type="match status" value="1"/>
</dbReference>
<evidence type="ECO:0000313" key="5">
    <source>
        <dbReference type="EMBL" id="KKW41708.1"/>
    </source>
</evidence>
<gene>
    <name evidence="5" type="ORF">UY92_C0014G0033</name>
</gene>